<dbReference type="PANTHER" id="PTHR12151:SF25">
    <property type="entry name" value="LINALOOL DEHYDRATASE_ISOMERASE DOMAIN-CONTAINING PROTEIN"/>
    <property type="match status" value="1"/>
</dbReference>
<evidence type="ECO:0000256" key="2">
    <source>
        <dbReference type="ARBA" id="ARBA00023008"/>
    </source>
</evidence>
<dbReference type="SUPFAM" id="SSF52833">
    <property type="entry name" value="Thioredoxin-like"/>
    <property type="match status" value="1"/>
</dbReference>
<evidence type="ECO:0000256" key="5">
    <source>
        <dbReference type="SAM" id="SignalP"/>
    </source>
</evidence>
<gene>
    <name evidence="7" type="ORF">SAMN02745824_0604</name>
</gene>
<organism evidence="7 8">
    <name type="scientific">Parasphingorhabdus marina DSM 22363</name>
    <dbReference type="NCBI Taxonomy" id="1123272"/>
    <lineage>
        <taxon>Bacteria</taxon>
        <taxon>Pseudomonadati</taxon>
        <taxon>Pseudomonadota</taxon>
        <taxon>Alphaproteobacteria</taxon>
        <taxon>Sphingomonadales</taxon>
        <taxon>Sphingomonadaceae</taxon>
        <taxon>Parasphingorhabdus</taxon>
    </lineage>
</organism>
<evidence type="ECO:0000313" key="8">
    <source>
        <dbReference type="Proteomes" id="UP000185192"/>
    </source>
</evidence>
<keyword evidence="3" id="KW-0479">Metal-binding</keyword>
<comment type="similarity">
    <text evidence="1">Belongs to the SCO1/2 family.</text>
</comment>
<feature type="domain" description="Thioredoxin" evidence="6">
    <location>
        <begin position="45"/>
        <end position="211"/>
    </location>
</feature>
<feature type="binding site" evidence="3">
    <location>
        <position position="83"/>
    </location>
    <ligand>
        <name>Cu cation</name>
        <dbReference type="ChEBI" id="CHEBI:23378"/>
    </ligand>
</feature>
<accession>A0A1N6CNX5</accession>
<dbReference type="Proteomes" id="UP000185192">
    <property type="component" value="Unassembled WGS sequence"/>
</dbReference>
<evidence type="ECO:0000313" key="7">
    <source>
        <dbReference type="EMBL" id="SIN60159.1"/>
    </source>
</evidence>
<dbReference type="Pfam" id="PF02630">
    <property type="entry name" value="SCO1-SenC"/>
    <property type="match status" value="1"/>
</dbReference>
<dbReference type="InterPro" id="IPR013766">
    <property type="entry name" value="Thioredoxin_domain"/>
</dbReference>
<feature type="chain" id="PRO_5013360180" evidence="5">
    <location>
        <begin position="27"/>
        <end position="211"/>
    </location>
</feature>
<feature type="binding site" evidence="3">
    <location>
        <position position="87"/>
    </location>
    <ligand>
        <name>Cu cation</name>
        <dbReference type="ChEBI" id="CHEBI:23378"/>
    </ligand>
</feature>
<dbReference type="PANTHER" id="PTHR12151">
    <property type="entry name" value="ELECTRON TRANSPORT PROTIN SCO1/SENC FAMILY MEMBER"/>
    <property type="match status" value="1"/>
</dbReference>
<sequence>MMNMKFPLFRPLAGVFVASLLLAPLAACNPGSSDGQTAQNAEPPLAGAKIGGSFTLTNQDGGQTSDTDFAGQYRLMYFGYSYCPDVCPVDLQKLMQGLALAEKQDPGITTKVQPLFITVDPERDQPEQLKQYVSAFHPRLIGLTGTTDEIAEVAGKYLIIYDKRDDAGTTEYLVDHSRQAYLFGKNGEPVALLPYDGTPQEIADEIKRWTT</sequence>
<feature type="binding site" evidence="3">
    <location>
        <position position="176"/>
    </location>
    <ligand>
        <name>Cu cation</name>
        <dbReference type="ChEBI" id="CHEBI:23378"/>
    </ligand>
</feature>
<evidence type="ECO:0000256" key="3">
    <source>
        <dbReference type="PIRSR" id="PIRSR603782-1"/>
    </source>
</evidence>
<name>A0A1N6CNX5_9SPHN</name>
<keyword evidence="8" id="KW-1185">Reference proteome</keyword>
<feature type="disulfide bond" description="Redox-active" evidence="4">
    <location>
        <begin position="83"/>
        <end position="87"/>
    </location>
</feature>
<keyword evidence="4" id="KW-1015">Disulfide bond</keyword>
<keyword evidence="5" id="KW-0732">Signal</keyword>
<dbReference type="CDD" id="cd02968">
    <property type="entry name" value="SCO"/>
    <property type="match status" value="1"/>
</dbReference>
<dbReference type="EMBL" id="FSQW01000001">
    <property type="protein sequence ID" value="SIN60159.1"/>
    <property type="molecule type" value="Genomic_DNA"/>
</dbReference>
<dbReference type="GO" id="GO:0046872">
    <property type="term" value="F:metal ion binding"/>
    <property type="evidence" value="ECO:0007669"/>
    <property type="project" value="UniProtKB-KW"/>
</dbReference>
<dbReference type="STRING" id="1123272.SAMN02745824_0604"/>
<evidence type="ECO:0000256" key="1">
    <source>
        <dbReference type="ARBA" id="ARBA00010996"/>
    </source>
</evidence>
<dbReference type="FunFam" id="3.40.30.10:FF:000013">
    <property type="entry name" value="Blast:Protein SCO1 homolog, mitochondrial"/>
    <property type="match status" value="1"/>
</dbReference>
<keyword evidence="2 3" id="KW-0186">Copper</keyword>
<dbReference type="PROSITE" id="PS51352">
    <property type="entry name" value="THIOREDOXIN_2"/>
    <property type="match status" value="1"/>
</dbReference>
<proteinExistence type="inferred from homology"/>
<dbReference type="AlphaFoldDB" id="A0A1N6CNX5"/>
<feature type="signal peptide" evidence="5">
    <location>
        <begin position="1"/>
        <end position="26"/>
    </location>
</feature>
<dbReference type="InterPro" id="IPR036249">
    <property type="entry name" value="Thioredoxin-like_sf"/>
</dbReference>
<dbReference type="InterPro" id="IPR003782">
    <property type="entry name" value="SCO1/SenC"/>
</dbReference>
<dbReference type="Gene3D" id="3.40.30.10">
    <property type="entry name" value="Glutaredoxin"/>
    <property type="match status" value="1"/>
</dbReference>
<evidence type="ECO:0000259" key="6">
    <source>
        <dbReference type="PROSITE" id="PS51352"/>
    </source>
</evidence>
<reference evidence="8" key="1">
    <citation type="submission" date="2016-11" db="EMBL/GenBank/DDBJ databases">
        <authorList>
            <person name="Varghese N."/>
            <person name="Submissions S."/>
        </authorList>
    </citation>
    <scope>NUCLEOTIDE SEQUENCE [LARGE SCALE GENOMIC DNA]</scope>
    <source>
        <strain evidence="8">DSM 22363</strain>
    </source>
</reference>
<protein>
    <submittedName>
        <fullName evidence="7">Protein SCO1/2</fullName>
    </submittedName>
</protein>
<evidence type="ECO:0000256" key="4">
    <source>
        <dbReference type="PIRSR" id="PIRSR603782-2"/>
    </source>
</evidence>